<accession>A0ACC2EEV5</accession>
<gene>
    <name evidence="1" type="ORF">O6H91_02G045200</name>
</gene>
<comment type="caution">
    <text evidence="1">The sequence shown here is derived from an EMBL/GenBank/DDBJ whole genome shotgun (WGS) entry which is preliminary data.</text>
</comment>
<organism evidence="1 2">
    <name type="scientific">Diphasiastrum complanatum</name>
    <name type="common">Issler's clubmoss</name>
    <name type="synonym">Lycopodium complanatum</name>
    <dbReference type="NCBI Taxonomy" id="34168"/>
    <lineage>
        <taxon>Eukaryota</taxon>
        <taxon>Viridiplantae</taxon>
        <taxon>Streptophyta</taxon>
        <taxon>Embryophyta</taxon>
        <taxon>Tracheophyta</taxon>
        <taxon>Lycopodiopsida</taxon>
        <taxon>Lycopodiales</taxon>
        <taxon>Lycopodiaceae</taxon>
        <taxon>Lycopodioideae</taxon>
        <taxon>Diphasiastrum</taxon>
    </lineage>
</organism>
<proteinExistence type="predicted"/>
<protein>
    <submittedName>
        <fullName evidence="1">Uncharacterized protein</fullName>
    </submittedName>
</protein>
<dbReference type="Proteomes" id="UP001162992">
    <property type="component" value="Chromosome 2"/>
</dbReference>
<evidence type="ECO:0000313" key="1">
    <source>
        <dbReference type="EMBL" id="KAJ7565036.1"/>
    </source>
</evidence>
<keyword evidence="2" id="KW-1185">Reference proteome</keyword>
<sequence length="1012" mass="116139">MGEVEVEIWKPRNDKRSYRRAVLSNQLQVLLISDPDTDKAAASMDVHVGSFSDPEGLEGLAHFLEHMLFYSSQKYPLEESYSKYLVEHGGHANAYTSSEQTNFHFDVNADYLTEALDRFSQFFICPLFSPDATSREIKAVDSENSKNLTVDRWRLDQLARLLSSNNHPFHKFGTGNSQTLEIGPKSRGVDTRLELLKFYEAHYSSNLMCLAIYGKESLDILEDLAQEKFSDVGNTGREPPSFLGEPCLREHLQVIIKAVPVKEGHFLELIWPSIPEIKLYEAAPSRYLGHLLGHEADGSLFALLKRLGWANSLSAGEKERSMGFSFFEISIELTDAGQEHMEDIVGLAFQYIDLLHKEGVQEWIFEEIRAVSDMKFHFQDKMTPVNYVMRLANNMQYYPVKDWLAGPLLPRYFDQEAIKKTLERLSPENLRIMWTSKKFEGRANLTEPWYGTAYSLEQIDANMLKRWGNPASEPRLQLPSQNAFIPTDFSLKHPNAEVQYPCLVKSSRMSRLWYKPDTVFKTPKACIIVAFSCPESNFSPEAAVLSSIFSKLLVDYLNEYAYYAEIAGLQYTIQQTLTGFQVSTGGYNHKQITLLEKILDKIVSFVVEEDRFLIIKEKIMKNYLNFKFQQPYQQVMYHCSLLLEHQRWHINDYLEVLPYLGAEDLTKFLPRILSRMSYEGFVSGNFTAQEAIVLAEKIERTLSEGPIVKTRAPFPSQIVQERILKLAPGANFFFPAAGLNPQDENSALQVYFQVGQDEAQMNVLLELFILTAKQEVFHQLRSVEQLGYVVVLMQRNDSGTRGAQFIIQSTVKDPQGIDQRVEVFLESFEAILQKLTDDEFKRNVNSLIDMKLEKHKNLWEETSFYWKEIDIGTLKFDRQEAEVAVLKTVEKQHLLDFYNQQFKCACSRRKLSIQVYGTAHIKELELALYNGKSTDKVDPVVLNARIETLSVKDTDQSTIYPALKQELTDNVVPPIESQETKQLPERIDNIFEFKGSQALFGSLKKAHHTELL</sequence>
<name>A0ACC2EEV5_DIPCM</name>
<dbReference type="EMBL" id="CM055093">
    <property type="protein sequence ID" value="KAJ7565036.1"/>
    <property type="molecule type" value="Genomic_DNA"/>
</dbReference>
<evidence type="ECO:0000313" key="2">
    <source>
        <dbReference type="Proteomes" id="UP001162992"/>
    </source>
</evidence>
<reference evidence="2" key="1">
    <citation type="journal article" date="2024" name="Proc. Natl. Acad. Sci. U.S.A.">
        <title>Extraordinary preservation of gene collinearity over three hundred million years revealed in homosporous lycophytes.</title>
        <authorList>
            <person name="Li C."/>
            <person name="Wickell D."/>
            <person name="Kuo L.Y."/>
            <person name="Chen X."/>
            <person name="Nie B."/>
            <person name="Liao X."/>
            <person name="Peng D."/>
            <person name="Ji J."/>
            <person name="Jenkins J."/>
            <person name="Williams M."/>
            <person name="Shu S."/>
            <person name="Plott C."/>
            <person name="Barry K."/>
            <person name="Rajasekar S."/>
            <person name="Grimwood J."/>
            <person name="Han X."/>
            <person name="Sun S."/>
            <person name="Hou Z."/>
            <person name="He W."/>
            <person name="Dai G."/>
            <person name="Sun C."/>
            <person name="Schmutz J."/>
            <person name="Leebens-Mack J.H."/>
            <person name="Li F.W."/>
            <person name="Wang L."/>
        </authorList>
    </citation>
    <scope>NUCLEOTIDE SEQUENCE [LARGE SCALE GENOMIC DNA]</scope>
    <source>
        <strain evidence="2">cv. PW_Plant_1</strain>
    </source>
</reference>